<reference evidence="3" key="1">
    <citation type="journal article" date="2022" name="bioRxiv">
        <title>Sequencing and chromosome-scale assembly of the giantPleurodeles waltlgenome.</title>
        <authorList>
            <person name="Brown T."/>
            <person name="Elewa A."/>
            <person name="Iarovenko S."/>
            <person name="Subramanian E."/>
            <person name="Araus A.J."/>
            <person name="Petzold A."/>
            <person name="Susuki M."/>
            <person name="Suzuki K.-i.T."/>
            <person name="Hayashi T."/>
            <person name="Toyoda A."/>
            <person name="Oliveira C."/>
            <person name="Osipova E."/>
            <person name="Leigh N.D."/>
            <person name="Simon A."/>
            <person name="Yun M.H."/>
        </authorList>
    </citation>
    <scope>NUCLEOTIDE SEQUENCE</scope>
    <source>
        <strain evidence="3">20211129_DDA</strain>
        <tissue evidence="3">Liver</tissue>
    </source>
</reference>
<feature type="chain" id="PRO_5043753699" evidence="2">
    <location>
        <begin position="17"/>
        <end position="101"/>
    </location>
</feature>
<accession>A0AAV7MQ12</accession>
<feature type="compositionally biased region" description="Basic and acidic residues" evidence="1">
    <location>
        <begin position="26"/>
        <end position="50"/>
    </location>
</feature>
<name>A0AAV7MQ12_PLEWA</name>
<evidence type="ECO:0000313" key="3">
    <source>
        <dbReference type="EMBL" id="KAJ1105773.1"/>
    </source>
</evidence>
<evidence type="ECO:0000256" key="1">
    <source>
        <dbReference type="SAM" id="MobiDB-lite"/>
    </source>
</evidence>
<feature type="compositionally biased region" description="Basic and acidic residues" evidence="1">
    <location>
        <begin position="67"/>
        <end position="80"/>
    </location>
</feature>
<organism evidence="3 4">
    <name type="scientific">Pleurodeles waltl</name>
    <name type="common">Iberian ribbed newt</name>
    <dbReference type="NCBI Taxonomy" id="8319"/>
    <lineage>
        <taxon>Eukaryota</taxon>
        <taxon>Metazoa</taxon>
        <taxon>Chordata</taxon>
        <taxon>Craniata</taxon>
        <taxon>Vertebrata</taxon>
        <taxon>Euteleostomi</taxon>
        <taxon>Amphibia</taxon>
        <taxon>Batrachia</taxon>
        <taxon>Caudata</taxon>
        <taxon>Salamandroidea</taxon>
        <taxon>Salamandridae</taxon>
        <taxon>Pleurodelinae</taxon>
        <taxon>Pleurodeles</taxon>
    </lineage>
</organism>
<sequence>MYLSRVLLCIFSGAAGSTGNQYSFRGRGDPEEEPAVKEKRDDGQREKGEDAGPEEGEQGTCTGEDAGPEKEEKEEPKEADVNPQLSGYPFIQATIRHTAHS</sequence>
<feature type="signal peptide" evidence="2">
    <location>
        <begin position="1"/>
        <end position="16"/>
    </location>
</feature>
<comment type="caution">
    <text evidence="3">The sequence shown here is derived from an EMBL/GenBank/DDBJ whole genome shotgun (WGS) entry which is preliminary data.</text>
</comment>
<protein>
    <submittedName>
        <fullName evidence="3">Uncharacterized protein</fullName>
    </submittedName>
</protein>
<dbReference type="EMBL" id="JANPWB010000013">
    <property type="protein sequence ID" value="KAJ1105773.1"/>
    <property type="molecule type" value="Genomic_DNA"/>
</dbReference>
<keyword evidence="4" id="KW-1185">Reference proteome</keyword>
<proteinExistence type="predicted"/>
<gene>
    <name evidence="3" type="ORF">NDU88_003178</name>
</gene>
<evidence type="ECO:0000256" key="2">
    <source>
        <dbReference type="SAM" id="SignalP"/>
    </source>
</evidence>
<dbReference type="Proteomes" id="UP001066276">
    <property type="component" value="Chromosome 9"/>
</dbReference>
<evidence type="ECO:0000313" key="4">
    <source>
        <dbReference type="Proteomes" id="UP001066276"/>
    </source>
</evidence>
<feature type="region of interest" description="Disordered" evidence="1">
    <location>
        <begin position="15"/>
        <end position="90"/>
    </location>
</feature>
<dbReference type="AlphaFoldDB" id="A0AAV7MQ12"/>
<keyword evidence="2" id="KW-0732">Signal</keyword>